<name>A0A4U6V198_SETVI</name>
<gene>
    <name evidence="5" type="ORF">SEVIR_4G190400v2</name>
</gene>
<proteinExistence type="predicted"/>
<dbReference type="AlphaFoldDB" id="A0A4U6V198"/>
<sequence length="639" mass="72465">MESDKALKTTVTKLVKKCGGLPLAILTIGAMFASTQISEWEKLFKQLPSELESNPNLEAMRRIVTLSYSHLPSHIKPCFLYLSIFPEDFEIKRRSLVDRWIAEGFVRARIGMTIEDVGECYFNELVKRSMVQPSRVNLEGHVKSCRVHDIMRDIIVSISREENFVYSSEDNIPRTVEENFHHVVFHGSNYPTLKMDWSRVRSLTFFGERPMGPARSFCFAQLRMLRALDLGSAEFAFTQKEINNIGLLPHLKYVNVRCGQGYSNIYALPRSIGKLQGLQTLDIRYSHISALPTEICKLQSLRSLRCRKIACYECCDLPKVCMTEALCIPKIFTALAYSEEREEIIADLHMAYSSRWSRTYGVRIPIGISKLRELQILEVVDIKRTDTKSIEELGELCQLRKLSVSTKGATDKKCKNFCKAIQKLSSLRSLSVDGTDDSVAGTLEWMGSAFSPPPLLTSLRLYGYIGEMPNWFRNLAQLVKILLFGSKLEEGKAMEILGALPNLIVLCLYEEAYVGEKLVFAEGAFLSLRKLDIRSLDQLREMRFEEGGSPQMESIEIWSCRLESGITGINHLPRLKGISLGYRSKVARLGTLQEEVNAHGNQPVLRLQEDRSYHGLREVEGFDVLVQATEPVPDHAQVD</sequence>
<dbReference type="Proteomes" id="UP000298652">
    <property type="component" value="Chromosome 4"/>
</dbReference>
<dbReference type="Gene3D" id="1.10.10.10">
    <property type="entry name" value="Winged helix-like DNA-binding domain superfamily/Winged helix DNA-binding domain"/>
    <property type="match status" value="1"/>
</dbReference>
<keyword evidence="6" id="KW-1185">Reference proteome</keyword>
<reference evidence="5" key="1">
    <citation type="submission" date="2019-03" db="EMBL/GenBank/DDBJ databases">
        <title>WGS assembly of Setaria viridis.</title>
        <authorList>
            <person name="Huang P."/>
            <person name="Jenkins J."/>
            <person name="Grimwood J."/>
            <person name="Barry K."/>
            <person name="Healey A."/>
            <person name="Mamidi S."/>
            <person name="Sreedasyam A."/>
            <person name="Shu S."/>
            <person name="Feldman M."/>
            <person name="Wu J."/>
            <person name="Yu Y."/>
            <person name="Chen C."/>
            <person name="Johnson J."/>
            <person name="Rokhsar D."/>
            <person name="Baxter I."/>
            <person name="Schmutz J."/>
            <person name="Brutnell T."/>
            <person name="Kellogg E."/>
        </authorList>
    </citation>
    <scope>NUCLEOTIDE SEQUENCE [LARGE SCALE GENOMIC DNA]</scope>
</reference>
<dbReference type="GO" id="GO:0002758">
    <property type="term" value="P:innate immune response-activating signaling pathway"/>
    <property type="evidence" value="ECO:0007669"/>
    <property type="project" value="UniProtKB-ARBA"/>
</dbReference>
<feature type="domain" description="Disease resistance protein winged helix" evidence="3">
    <location>
        <begin position="84"/>
        <end position="155"/>
    </location>
</feature>
<dbReference type="GO" id="GO:0043531">
    <property type="term" value="F:ADP binding"/>
    <property type="evidence" value="ECO:0007669"/>
    <property type="project" value="InterPro"/>
</dbReference>
<accession>A0A4U6V198</accession>
<evidence type="ECO:0000259" key="4">
    <source>
        <dbReference type="Pfam" id="PF23598"/>
    </source>
</evidence>
<organism evidence="5 6">
    <name type="scientific">Setaria viridis</name>
    <name type="common">Green bristlegrass</name>
    <name type="synonym">Setaria italica subsp. viridis</name>
    <dbReference type="NCBI Taxonomy" id="4556"/>
    <lineage>
        <taxon>Eukaryota</taxon>
        <taxon>Viridiplantae</taxon>
        <taxon>Streptophyta</taxon>
        <taxon>Embryophyta</taxon>
        <taxon>Tracheophyta</taxon>
        <taxon>Spermatophyta</taxon>
        <taxon>Magnoliopsida</taxon>
        <taxon>Liliopsida</taxon>
        <taxon>Poales</taxon>
        <taxon>Poaceae</taxon>
        <taxon>PACMAD clade</taxon>
        <taxon>Panicoideae</taxon>
        <taxon>Panicodae</taxon>
        <taxon>Paniceae</taxon>
        <taxon>Cenchrinae</taxon>
        <taxon>Setaria</taxon>
    </lineage>
</organism>
<dbReference type="OMA" id="SVTPYMA"/>
<evidence type="ECO:0000256" key="1">
    <source>
        <dbReference type="ARBA" id="ARBA00022737"/>
    </source>
</evidence>
<dbReference type="EMBL" id="CM016555">
    <property type="protein sequence ID" value="TKW21003.1"/>
    <property type="molecule type" value="Genomic_DNA"/>
</dbReference>
<dbReference type="GO" id="GO:0009626">
    <property type="term" value="P:plant-type hypersensitive response"/>
    <property type="evidence" value="ECO:0007669"/>
    <property type="project" value="UniProtKB-ARBA"/>
</dbReference>
<dbReference type="InterPro" id="IPR055414">
    <property type="entry name" value="LRR_R13L4/SHOC2-like"/>
</dbReference>
<keyword evidence="2" id="KW-0611">Plant defense</keyword>
<evidence type="ECO:0000256" key="2">
    <source>
        <dbReference type="ARBA" id="ARBA00022821"/>
    </source>
</evidence>
<dbReference type="InterPro" id="IPR044974">
    <property type="entry name" value="Disease_R_plants"/>
</dbReference>
<dbReference type="SUPFAM" id="SSF52540">
    <property type="entry name" value="P-loop containing nucleoside triphosphate hydrolases"/>
    <property type="match status" value="1"/>
</dbReference>
<dbReference type="InterPro" id="IPR027417">
    <property type="entry name" value="P-loop_NTPase"/>
</dbReference>
<dbReference type="InterPro" id="IPR042197">
    <property type="entry name" value="Apaf_helical"/>
</dbReference>
<dbReference type="Pfam" id="PF23598">
    <property type="entry name" value="LRR_14"/>
    <property type="match status" value="2"/>
</dbReference>
<dbReference type="PANTHER" id="PTHR23155:SF963">
    <property type="entry name" value="OS06G0287000 PROTEIN"/>
    <property type="match status" value="1"/>
</dbReference>
<dbReference type="Gene3D" id="1.10.8.430">
    <property type="entry name" value="Helical domain of apoptotic protease-activating factors"/>
    <property type="match status" value="1"/>
</dbReference>
<protein>
    <submittedName>
        <fullName evidence="5">Uncharacterized protein</fullName>
    </submittedName>
</protein>
<dbReference type="GO" id="GO:0042742">
    <property type="term" value="P:defense response to bacterium"/>
    <property type="evidence" value="ECO:0007669"/>
    <property type="project" value="UniProtKB-ARBA"/>
</dbReference>
<evidence type="ECO:0000313" key="6">
    <source>
        <dbReference type="Proteomes" id="UP000298652"/>
    </source>
</evidence>
<dbReference type="SUPFAM" id="SSF52058">
    <property type="entry name" value="L domain-like"/>
    <property type="match status" value="1"/>
</dbReference>
<dbReference type="InterPro" id="IPR036388">
    <property type="entry name" value="WH-like_DNA-bd_sf"/>
</dbReference>
<evidence type="ECO:0000259" key="3">
    <source>
        <dbReference type="Pfam" id="PF23559"/>
    </source>
</evidence>
<dbReference type="InterPro" id="IPR058922">
    <property type="entry name" value="WHD_DRP"/>
</dbReference>
<dbReference type="Gramene" id="TKW21003">
    <property type="protein sequence ID" value="TKW21003"/>
    <property type="gene ID" value="SEVIR_4G190400v2"/>
</dbReference>
<keyword evidence="1" id="KW-0677">Repeat</keyword>
<dbReference type="PANTHER" id="PTHR23155">
    <property type="entry name" value="DISEASE RESISTANCE PROTEIN RP"/>
    <property type="match status" value="1"/>
</dbReference>
<dbReference type="Gene3D" id="3.80.10.10">
    <property type="entry name" value="Ribonuclease Inhibitor"/>
    <property type="match status" value="1"/>
</dbReference>
<feature type="domain" description="Disease resistance R13L4/SHOC-2-like LRR" evidence="4">
    <location>
        <begin position="361"/>
        <end position="603"/>
    </location>
</feature>
<dbReference type="Pfam" id="PF23559">
    <property type="entry name" value="WHD_DRP"/>
    <property type="match status" value="1"/>
</dbReference>
<dbReference type="InterPro" id="IPR032675">
    <property type="entry name" value="LRR_dom_sf"/>
</dbReference>
<dbReference type="FunFam" id="1.10.10.10:FF:000322">
    <property type="entry name" value="Probable disease resistance protein At1g63360"/>
    <property type="match status" value="1"/>
</dbReference>
<feature type="domain" description="Disease resistance R13L4/SHOC-2-like LRR" evidence="4">
    <location>
        <begin position="200"/>
        <end position="308"/>
    </location>
</feature>
<evidence type="ECO:0000313" key="5">
    <source>
        <dbReference type="EMBL" id="TKW21003.1"/>
    </source>
</evidence>